<evidence type="ECO:0000313" key="3">
    <source>
        <dbReference type="Proteomes" id="UP001213979"/>
    </source>
</evidence>
<comment type="caution">
    <text evidence="2">The sequence shown here is derived from an EMBL/GenBank/DDBJ whole genome shotgun (WGS) entry which is preliminary data.</text>
</comment>
<evidence type="ECO:0000313" key="2">
    <source>
        <dbReference type="EMBL" id="MDE8562786.1"/>
    </source>
</evidence>
<keyword evidence="1" id="KW-0472">Membrane</keyword>
<reference evidence="2 3" key="1">
    <citation type="submission" date="2023-01" db="EMBL/GenBank/DDBJ databases">
        <title>Genome-based reclassification of Anoxybacillus geothermalis as a later heterotypic synonym of Anoxybacillus rupiensis.</title>
        <authorList>
            <person name="Inan Bektas K."/>
            <person name="Canakci S."/>
            <person name="Belduz A.A."/>
            <person name="Guler H.H."/>
        </authorList>
    </citation>
    <scope>NUCLEOTIDE SEQUENCE [LARGE SCALE GENOMIC DNA]</scope>
    <source>
        <strain evidence="2 3">DSM 17127</strain>
    </source>
</reference>
<keyword evidence="1" id="KW-1133">Transmembrane helix</keyword>
<evidence type="ECO:0000256" key="1">
    <source>
        <dbReference type="SAM" id="Phobius"/>
    </source>
</evidence>
<dbReference type="RefSeq" id="WP_236546336.1">
    <property type="nucleotide sequence ID" value="NZ_JAGUQN010000009.1"/>
</dbReference>
<dbReference type="EMBL" id="JAQOTG010000001">
    <property type="protein sequence ID" value="MDE8562786.1"/>
    <property type="molecule type" value="Genomic_DNA"/>
</dbReference>
<keyword evidence="1" id="KW-0812">Transmembrane</keyword>
<name>A0ABT5W0D2_9BACL</name>
<sequence length="136" mass="16222">MKKNRLLFLAFISSALVIFMEFTQWKIIDIVTEFLMVPIWIFVFVLFAIITVRAIIHLVKNRDWKPFAIQFMTLLLWIFFPFTQVVLDVDFKVNKAEREEVVRMVENGELKPNLLNDQSFIRLPKKISTSLKEERL</sequence>
<feature type="transmembrane region" description="Helical" evidence="1">
    <location>
        <begin position="68"/>
        <end position="87"/>
    </location>
</feature>
<accession>A0ABT5W0D2</accession>
<feature type="transmembrane region" description="Helical" evidence="1">
    <location>
        <begin position="36"/>
        <end position="56"/>
    </location>
</feature>
<keyword evidence="3" id="KW-1185">Reference proteome</keyword>
<gene>
    <name evidence="2" type="ORF">PNH38_02680</name>
</gene>
<protein>
    <submittedName>
        <fullName evidence="2">Uncharacterized protein</fullName>
    </submittedName>
</protein>
<proteinExistence type="predicted"/>
<organism evidence="2 3">
    <name type="scientific">Anoxybacteroides rupiense</name>
    <dbReference type="NCBI Taxonomy" id="311460"/>
    <lineage>
        <taxon>Bacteria</taxon>
        <taxon>Bacillati</taxon>
        <taxon>Bacillota</taxon>
        <taxon>Bacilli</taxon>
        <taxon>Bacillales</taxon>
        <taxon>Anoxybacillaceae</taxon>
        <taxon>Anoxybacteroides</taxon>
    </lineage>
</organism>
<dbReference type="Proteomes" id="UP001213979">
    <property type="component" value="Unassembled WGS sequence"/>
</dbReference>